<dbReference type="InterPro" id="IPR014056">
    <property type="entry name" value="TypeIITA-like_toxin_pred"/>
</dbReference>
<dbReference type="PANTHER" id="PTHR41791">
    <property type="entry name" value="SSL7039 PROTEIN"/>
    <property type="match status" value="1"/>
</dbReference>
<name>A0A261F465_9BIFI</name>
<reference evidence="1 2" key="1">
    <citation type="journal article" date="2017" name="BMC Genomics">
        <title>Comparative genomic and phylogenomic analyses of the Bifidobacteriaceae family.</title>
        <authorList>
            <person name="Lugli G.A."/>
            <person name="Milani C."/>
            <person name="Turroni F."/>
            <person name="Duranti S."/>
            <person name="Mancabelli L."/>
            <person name="Mangifesta M."/>
            <person name="Ferrario C."/>
            <person name="Modesto M."/>
            <person name="Mattarelli P."/>
            <person name="Jiri K."/>
            <person name="van Sinderen D."/>
            <person name="Ventura M."/>
        </authorList>
    </citation>
    <scope>NUCLEOTIDE SEQUENCE [LARGE SCALE GENOMIC DNA]</scope>
    <source>
        <strain evidence="1 2">DSM 24762</strain>
    </source>
</reference>
<dbReference type="EMBL" id="MWWT01000007">
    <property type="protein sequence ID" value="OZG53865.1"/>
    <property type="molecule type" value="Genomic_DNA"/>
</dbReference>
<keyword evidence="2" id="KW-1185">Reference proteome</keyword>
<dbReference type="PIRSF" id="PIRSF028744">
    <property type="entry name" value="Addict_mod_HI1419"/>
    <property type="match status" value="1"/>
</dbReference>
<dbReference type="NCBIfam" id="TIGR02683">
    <property type="entry name" value="upstrm_HI1419"/>
    <property type="match status" value="1"/>
</dbReference>
<protein>
    <submittedName>
        <fullName evidence="1">Addiction module killer protein</fullName>
    </submittedName>
</protein>
<dbReference type="Pfam" id="PF05973">
    <property type="entry name" value="Gp49"/>
    <property type="match status" value="1"/>
</dbReference>
<dbReference type="Proteomes" id="UP000243657">
    <property type="component" value="Unassembled WGS sequence"/>
</dbReference>
<accession>A0A261F465</accession>
<sequence length="104" mass="11980">MEIFETDEFTSWLTKLKDRKARARIIARFDAWQASGRISGDIKPIKNGVYEARFTFGPGYRVYYAHKQNTIILLLIGGDKSSQSKDIKKAQDLLHDLTKKGEWS</sequence>
<dbReference type="InterPro" id="IPR035093">
    <property type="entry name" value="RelE/ParE_toxin_dom_sf"/>
</dbReference>
<comment type="caution">
    <text evidence="1">The sequence shown here is derived from an EMBL/GenBank/DDBJ whole genome shotgun (WGS) entry which is preliminary data.</text>
</comment>
<evidence type="ECO:0000313" key="2">
    <source>
        <dbReference type="Proteomes" id="UP000243657"/>
    </source>
</evidence>
<dbReference type="RefSeq" id="WP_094726750.1">
    <property type="nucleotide sequence ID" value="NZ_JBHLWS010000004.1"/>
</dbReference>
<dbReference type="SUPFAM" id="SSF143011">
    <property type="entry name" value="RelE-like"/>
    <property type="match status" value="1"/>
</dbReference>
<dbReference type="InterPro" id="IPR009241">
    <property type="entry name" value="HigB-like"/>
</dbReference>
<dbReference type="PANTHER" id="PTHR41791:SF1">
    <property type="entry name" value="SSL7039 PROTEIN"/>
    <property type="match status" value="1"/>
</dbReference>
<dbReference type="AlphaFoldDB" id="A0A261F465"/>
<gene>
    <name evidence="1" type="ORF">ALMA_1107</name>
</gene>
<evidence type="ECO:0000313" key="1">
    <source>
        <dbReference type="EMBL" id="OZG53865.1"/>
    </source>
</evidence>
<proteinExistence type="predicted"/>
<organism evidence="1 2">
    <name type="scientific">Alloscardovia macacae</name>
    <dbReference type="NCBI Taxonomy" id="1160091"/>
    <lineage>
        <taxon>Bacteria</taxon>
        <taxon>Bacillati</taxon>
        <taxon>Actinomycetota</taxon>
        <taxon>Actinomycetes</taxon>
        <taxon>Bifidobacteriales</taxon>
        <taxon>Bifidobacteriaceae</taxon>
        <taxon>Alloscardovia</taxon>
    </lineage>
</organism>